<dbReference type="InterPro" id="IPR001173">
    <property type="entry name" value="Glyco_trans_2-like"/>
</dbReference>
<keyword evidence="3" id="KW-1185">Reference proteome</keyword>
<proteinExistence type="predicted"/>
<dbReference type="Pfam" id="PF00535">
    <property type="entry name" value="Glycos_transf_2"/>
    <property type="match status" value="1"/>
</dbReference>
<protein>
    <recommendedName>
        <fullName evidence="1">Glycosyltransferase 2-like domain-containing protein</fullName>
    </recommendedName>
</protein>
<feature type="domain" description="Glycosyltransferase 2-like" evidence="1">
    <location>
        <begin position="12"/>
        <end position="159"/>
    </location>
</feature>
<evidence type="ECO:0000259" key="1">
    <source>
        <dbReference type="Pfam" id="PF00535"/>
    </source>
</evidence>
<comment type="caution">
    <text evidence="2">The sequence shown here is derived from an EMBL/GenBank/DDBJ whole genome shotgun (WGS) entry which is preliminary data.</text>
</comment>
<accession>A0A7W3ITV4</accession>
<dbReference type="CDD" id="cd00761">
    <property type="entry name" value="Glyco_tranf_GTA_type"/>
    <property type="match status" value="1"/>
</dbReference>
<evidence type="ECO:0000313" key="2">
    <source>
        <dbReference type="EMBL" id="MBA8795161.1"/>
    </source>
</evidence>
<dbReference type="PANTHER" id="PTHR43685">
    <property type="entry name" value="GLYCOSYLTRANSFERASE"/>
    <property type="match status" value="1"/>
</dbReference>
<dbReference type="Proteomes" id="UP000523079">
    <property type="component" value="Unassembled WGS sequence"/>
</dbReference>
<dbReference type="InterPro" id="IPR029044">
    <property type="entry name" value="Nucleotide-diphossugar_trans"/>
</dbReference>
<dbReference type="PANTHER" id="PTHR43685:SF2">
    <property type="entry name" value="GLYCOSYLTRANSFERASE 2-LIKE DOMAIN-CONTAINING PROTEIN"/>
    <property type="match status" value="1"/>
</dbReference>
<gene>
    <name evidence="2" type="ORF">FHX74_002789</name>
</gene>
<organism evidence="2 3">
    <name type="scientific">Microlunatus kandeliicorticis</name>
    <dbReference type="NCBI Taxonomy" id="1759536"/>
    <lineage>
        <taxon>Bacteria</taxon>
        <taxon>Bacillati</taxon>
        <taxon>Actinomycetota</taxon>
        <taxon>Actinomycetes</taxon>
        <taxon>Propionibacteriales</taxon>
        <taxon>Propionibacteriaceae</taxon>
        <taxon>Microlunatus</taxon>
    </lineage>
</organism>
<name>A0A7W3ITV4_9ACTN</name>
<dbReference type="Gene3D" id="3.90.550.10">
    <property type="entry name" value="Spore Coat Polysaccharide Biosynthesis Protein SpsA, Chain A"/>
    <property type="match status" value="1"/>
</dbReference>
<evidence type="ECO:0000313" key="3">
    <source>
        <dbReference type="Proteomes" id="UP000523079"/>
    </source>
</evidence>
<dbReference type="RefSeq" id="WP_182560753.1">
    <property type="nucleotide sequence ID" value="NZ_JACGWT010000004.1"/>
</dbReference>
<sequence length="362" mass="40190">MSAPDPRAPEISIIVPAKDLDHYLADCLTSLVRQLDDLSGPDALQVVVVDDGSTDRTADVAASFRNRLPGLEILRNATPVGLASARNQGLRAARGHYLGFLDGDDWLSPGQLSTLLRWIRRLDVDFVRTDHVRSTAGRRQQVRAPQAVRHVRLDPRASILPETATTMIDYCYAWAGLFDRRVLPLLSFPEGLFTAEDRPWCWGLHLRAASYAVVDSPGILYRRGSATSLTQIVDRRQLDFLPAFAQVFGLVRDDHEADRFWPKAARMFLGVLAHHLSRQHLMRLADATALHRRARPLVQQVPEAALAHAFAGLSEERRRLLRPVVGRAVGDEVDAGFWSGHSRVAAVRGRVVGSLAHQAVIE</sequence>
<dbReference type="AlphaFoldDB" id="A0A7W3ITV4"/>
<dbReference type="SUPFAM" id="SSF53448">
    <property type="entry name" value="Nucleotide-diphospho-sugar transferases"/>
    <property type="match status" value="1"/>
</dbReference>
<reference evidence="2 3" key="1">
    <citation type="submission" date="2020-07" db="EMBL/GenBank/DDBJ databases">
        <title>Sequencing the genomes of 1000 actinobacteria strains.</title>
        <authorList>
            <person name="Klenk H.-P."/>
        </authorList>
    </citation>
    <scope>NUCLEOTIDE SEQUENCE [LARGE SCALE GENOMIC DNA]</scope>
    <source>
        <strain evidence="2 3">DSM 100723</strain>
    </source>
</reference>
<dbReference type="EMBL" id="JACGWT010000004">
    <property type="protein sequence ID" value="MBA8795161.1"/>
    <property type="molecule type" value="Genomic_DNA"/>
</dbReference>
<dbReference type="InterPro" id="IPR050834">
    <property type="entry name" value="Glycosyltransf_2"/>
</dbReference>